<reference evidence="1" key="1">
    <citation type="journal article" date="2013" name="Genetics">
        <title>The draft genome and transcriptome of Panagrellus redivivus are shaped by the harsh demands of a free-living lifestyle.</title>
        <authorList>
            <person name="Srinivasan J."/>
            <person name="Dillman A.R."/>
            <person name="Macchietto M.G."/>
            <person name="Heikkinen L."/>
            <person name="Lakso M."/>
            <person name="Fracchia K.M."/>
            <person name="Antoshechkin I."/>
            <person name="Mortazavi A."/>
            <person name="Wong G."/>
            <person name="Sternberg P.W."/>
        </authorList>
    </citation>
    <scope>NUCLEOTIDE SEQUENCE [LARGE SCALE GENOMIC DNA]</scope>
    <source>
        <strain evidence="1">MT8872</strain>
    </source>
</reference>
<organism evidence="1 2">
    <name type="scientific">Panagrellus redivivus</name>
    <name type="common">Microworm</name>
    <dbReference type="NCBI Taxonomy" id="6233"/>
    <lineage>
        <taxon>Eukaryota</taxon>
        <taxon>Metazoa</taxon>
        <taxon>Ecdysozoa</taxon>
        <taxon>Nematoda</taxon>
        <taxon>Chromadorea</taxon>
        <taxon>Rhabditida</taxon>
        <taxon>Tylenchina</taxon>
        <taxon>Panagrolaimomorpha</taxon>
        <taxon>Panagrolaimoidea</taxon>
        <taxon>Panagrolaimidae</taxon>
        <taxon>Panagrellus</taxon>
    </lineage>
</organism>
<protein>
    <submittedName>
        <fullName evidence="2">Uncharacterized protein</fullName>
    </submittedName>
</protein>
<proteinExistence type="predicted"/>
<reference evidence="2" key="2">
    <citation type="submission" date="2020-10" db="UniProtKB">
        <authorList>
            <consortium name="WormBaseParasite"/>
        </authorList>
    </citation>
    <scope>IDENTIFICATION</scope>
</reference>
<sequence>MLGFASPGSLVFFHGPQSWKDRGSIHCHDETPLPTTTDGLSASNTVIPLQVGKKSSRERLDNFFPTFVIALSTLSVRSAILETRRLNVTTPGRMGTAAAPKGSRFGATSFVHVRIFAWCTMAAVHPCAVGRRRSVRRQAYVWKVLIIEKHTNQTTGIADCMSLSLFEKKNRRFMIDSFLAEFESLSVRSSRKRKKLKVIPDVQLLSEVYYQEDQLQSNQGKSLPAVCSLRTRAVNSFRQNGNSISILANFSFGCWSSFLLSTLSTLSAIQSNTLNRLRNLMLMRQSSADRPFARLLSTHSS</sequence>
<dbReference type="Proteomes" id="UP000492821">
    <property type="component" value="Unassembled WGS sequence"/>
</dbReference>
<accession>A0A7E4VVU8</accession>
<keyword evidence="1" id="KW-1185">Reference proteome</keyword>
<dbReference type="AlphaFoldDB" id="A0A7E4VVU8"/>
<evidence type="ECO:0000313" key="1">
    <source>
        <dbReference type="Proteomes" id="UP000492821"/>
    </source>
</evidence>
<name>A0A7E4VVU8_PANRE</name>
<evidence type="ECO:0000313" key="2">
    <source>
        <dbReference type="WBParaSite" id="Pan_g3801.t1"/>
    </source>
</evidence>
<dbReference type="WBParaSite" id="Pan_g3801.t1">
    <property type="protein sequence ID" value="Pan_g3801.t1"/>
    <property type="gene ID" value="Pan_g3801"/>
</dbReference>